<dbReference type="RefSeq" id="WP_055115756.1">
    <property type="nucleotide sequence ID" value="NZ_CXWA01000003.1"/>
</dbReference>
<dbReference type="SUPFAM" id="SSF56235">
    <property type="entry name" value="N-terminal nucleophile aminohydrolases (Ntn hydrolases)"/>
    <property type="match status" value="1"/>
</dbReference>
<evidence type="ECO:0000313" key="1">
    <source>
        <dbReference type="EMBL" id="CTQ63562.1"/>
    </source>
</evidence>
<proteinExistence type="predicted"/>
<dbReference type="PANTHER" id="PTHR39328:SF1">
    <property type="entry name" value="BLL2871 PROTEIN"/>
    <property type="match status" value="1"/>
</dbReference>
<organism evidence="1 2">
    <name type="scientific">Roseibium album</name>
    <dbReference type="NCBI Taxonomy" id="311410"/>
    <lineage>
        <taxon>Bacteria</taxon>
        <taxon>Pseudomonadati</taxon>
        <taxon>Pseudomonadota</taxon>
        <taxon>Alphaproteobacteria</taxon>
        <taxon>Hyphomicrobiales</taxon>
        <taxon>Stappiaceae</taxon>
        <taxon>Roseibium</taxon>
    </lineage>
</organism>
<dbReference type="Proteomes" id="UP000049983">
    <property type="component" value="Unassembled WGS sequence"/>
</dbReference>
<gene>
    <name evidence="1" type="ORF">LA5096_00021</name>
</gene>
<dbReference type="InterPro" id="IPR010430">
    <property type="entry name" value="DUF1028"/>
</dbReference>
<dbReference type="PANTHER" id="PTHR39328">
    <property type="entry name" value="BLL2871 PROTEIN"/>
    <property type="match status" value="1"/>
</dbReference>
<dbReference type="InterPro" id="IPR029055">
    <property type="entry name" value="Ntn_hydrolases_N"/>
</dbReference>
<dbReference type="Gene3D" id="3.60.20.10">
    <property type="entry name" value="Glutamine Phosphoribosylpyrophosphate, subunit 1, domain 1"/>
    <property type="match status" value="1"/>
</dbReference>
<accession>A0A0M6ZMW5</accession>
<dbReference type="EMBL" id="CXWC01000001">
    <property type="protein sequence ID" value="CTQ63562.1"/>
    <property type="molecule type" value="Genomic_DNA"/>
</dbReference>
<evidence type="ECO:0000313" key="2">
    <source>
        <dbReference type="Proteomes" id="UP000049983"/>
    </source>
</evidence>
<dbReference type="Pfam" id="PF06267">
    <property type="entry name" value="DUF1028"/>
    <property type="match status" value="1"/>
</dbReference>
<reference evidence="2" key="1">
    <citation type="submission" date="2015-07" db="EMBL/GenBank/DDBJ databases">
        <authorList>
            <person name="Rodrigo-Torres Lidia"/>
            <person name="Arahal R.David."/>
        </authorList>
    </citation>
    <scope>NUCLEOTIDE SEQUENCE [LARGE SCALE GENOMIC DNA]</scope>
    <source>
        <strain evidence="2">CECT 5096</strain>
    </source>
</reference>
<dbReference type="STRING" id="311410.LA5095_02652"/>
<dbReference type="GeneID" id="97667503"/>
<sequence length="254" mass="27123">MTFSIVAQDNGTGHYGVAVASRFFAAGAVVPHLAGRVGAIATQALVSPIYGTEGLIMLRSGKSAQEVIDTVVGRDQGAHSRQIHLIDSKGRTAAFTGEKCVSWCGHLVEKGVTVAGNMLAGPQVVEAAMETYQANITLPLEQRLMTAMEAAETAGGDKRGRQSAALKIVHDDDHPWLDIRADDHGDPLAELRRLHAVAQERYLHFAELMPSRNNIHGLLDRTEIDRKIARLEAERNTKGIASASFATAAPVSGG</sequence>
<name>A0A0M6ZMW5_9HYPH</name>
<keyword evidence="2" id="KW-1185">Reference proteome</keyword>
<dbReference type="AlphaFoldDB" id="A0A0M6ZMW5"/>
<dbReference type="OrthoDB" id="9790012at2"/>
<protein>
    <recommendedName>
        <fullName evidence="3">DUF1028 domain-containing protein</fullName>
    </recommendedName>
</protein>
<evidence type="ECO:0008006" key="3">
    <source>
        <dbReference type="Google" id="ProtNLM"/>
    </source>
</evidence>